<gene>
    <name evidence="2" type="ORF">SAMN02745119_02148</name>
</gene>
<keyword evidence="3" id="KW-1185">Reference proteome</keyword>
<dbReference type="Pfam" id="PF13441">
    <property type="entry name" value="Gly-zipper_YMGG"/>
    <property type="match status" value="1"/>
</dbReference>
<protein>
    <recommendedName>
        <fullName evidence="1">YMGG-like Gly-zipper domain-containing protein</fullName>
    </recommendedName>
</protein>
<evidence type="ECO:0000313" key="2">
    <source>
        <dbReference type="EMBL" id="SJZ96364.1"/>
    </source>
</evidence>
<evidence type="ECO:0000313" key="3">
    <source>
        <dbReference type="Proteomes" id="UP000190102"/>
    </source>
</evidence>
<dbReference type="AlphaFoldDB" id="A0A1T4PXV5"/>
<dbReference type="STRING" id="115783.SAMN02745119_02148"/>
<feature type="domain" description="YMGG-like Gly-zipper" evidence="1">
    <location>
        <begin position="66"/>
        <end position="105"/>
    </location>
</feature>
<accession>A0A1T4PXV5</accession>
<dbReference type="InterPro" id="IPR027367">
    <property type="entry name" value="Gly-zipper_YMGG"/>
</dbReference>
<dbReference type="OrthoDB" id="9796758at2"/>
<evidence type="ECO:0000259" key="1">
    <source>
        <dbReference type="Pfam" id="PF13441"/>
    </source>
</evidence>
<dbReference type="Proteomes" id="UP000190102">
    <property type="component" value="Unassembled WGS sequence"/>
</dbReference>
<dbReference type="EMBL" id="FUWR01000011">
    <property type="protein sequence ID" value="SJZ96364.1"/>
    <property type="molecule type" value="Genomic_DNA"/>
</dbReference>
<reference evidence="3" key="1">
    <citation type="submission" date="2017-02" db="EMBL/GenBank/DDBJ databases">
        <authorList>
            <person name="Varghese N."/>
            <person name="Submissions S."/>
        </authorList>
    </citation>
    <scope>NUCLEOTIDE SEQUENCE [LARGE SCALE GENOMIC DNA]</scope>
    <source>
        <strain evidence="3">ATCC BAA-34</strain>
    </source>
</reference>
<organism evidence="2 3">
    <name type="scientific">Trichlorobacter thiogenes</name>
    <dbReference type="NCBI Taxonomy" id="115783"/>
    <lineage>
        <taxon>Bacteria</taxon>
        <taxon>Pseudomonadati</taxon>
        <taxon>Thermodesulfobacteriota</taxon>
        <taxon>Desulfuromonadia</taxon>
        <taxon>Geobacterales</taxon>
        <taxon>Geobacteraceae</taxon>
        <taxon>Trichlorobacter</taxon>
    </lineage>
</organism>
<dbReference type="RefSeq" id="WP_078790426.1">
    <property type="nucleotide sequence ID" value="NZ_FUWR01000011.1"/>
</dbReference>
<proteinExistence type="predicted"/>
<sequence>MGIRLFFVMVILMLSTGCAAKRPVLYPNEFHRSTGSEKAQQEIDDCLKRAEEANAQGRLADEVALKTGKSALVGGATGAVIGAISGSALRGGVIGAAAGGTVALVSSAMKGPEDSPVYRRFVEICLHEKGYQVLGWQ</sequence>
<dbReference type="PROSITE" id="PS51257">
    <property type="entry name" value="PROKAR_LIPOPROTEIN"/>
    <property type="match status" value="1"/>
</dbReference>
<name>A0A1T4PXV5_9BACT</name>